<feature type="non-terminal residue" evidence="2">
    <location>
        <position position="261"/>
    </location>
</feature>
<comment type="similarity">
    <text evidence="1">Belongs to the cytochrome P450 family.</text>
</comment>
<evidence type="ECO:0000256" key="1">
    <source>
        <dbReference type="ARBA" id="ARBA00010617"/>
    </source>
</evidence>
<dbReference type="GO" id="GO:0004497">
    <property type="term" value="F:monooxygenase activity"/>
    <property type="evidence" value="ECO:0007669"/>
    <property type="project" value="InterPro"/>
</dbReference>
<accession>A0A382T254</accession>
<proteinExistence type="inferred from homology"/>
<dbReference type="EMBL" id="UINC01133296">
    <property type="protein sequence ID" value="SVD16146.1"/>
    <property type="molecule type" value="Genomic_DNA"/>
</dbReference>
<dbReference type="Pfam" id="PF00067">
    <property type="entry name" value="p450"/>
    <property type="match status" value="1"/>
</dbReference>
<dbReference type="GO" id="GO:0020037">
    <property type="term" value="F:heme binding"/>
    <property type="evidence" value="ECO:0007669"/>
    <property type="project" value="InterPro"/>
</dbReference>
<evidence type="ECO:0000313" key="2">
    <source>
        <dbReference type="EMBL" id="SVD16146.1"/>
    </source>
</evidence>
<dbReference type="InterPro" id="IPR036396">
    <property type="entry name" value="Cyt_P450_sf"/>
</dbReference>
<dbReference type="InterPro" id="IPR001128">
    <property type="entry name" value="Cyt_P450"/>
</dbReference>
<reference evidence="2" key="1">
    <citation type="submission" date="2018-05" db="EMBL/GenBank/DDBJ databases">
        <authorList>
            <person name="Lanie J.A."/>
            <person name="Ng W.-L."/>
            <person name="Kazmierczak K.M."/>
            <person name="Andrzejewski T.M."/>
            <person name="Davidsen T.M."/>
            <person name="Wayne K.J."/>
            <person name="Tettelin H."/>
            <person name="Glass J.I."/>
            <person name="Rusch D."/>
            <person name="Podicherti R."/>
            <person name="Tsui H.-C.T."/>
            <person name="Winkler M.E."/>
        </authorList>
    </citation>
    <scope>NUCLEOTIDE SEQUENCE</scope>
</reference>
<dbReference type="AlphaFoldDB" id="A0A382T254"/>
<dbReference type="InterPro" id="IPR002397">
    <property type="entry name" value="Cyt_P450_B"/>
</dbReference>
<dbReference type="GO" id="GO:0005506">
    <property type="term" value="F:iron ion binding"/>
    <property type="evidence" value="ECO:0007669"/>
    <property type="project" value="InterPro"/>
</dbReference>
<gene>
    <name evidence="2" type="ORF">METZ01_LOCUS369000</name>
</gene>
<sequence length="261" mass="29155">MMDPFDLKTRAAINDPAPIFAAMLAEAPVRYSANLKSWVVADYYNVKLALSDPRFSVEKMSPFAEHMADGADGHRIKELTRVLGGWMVFKDPPAHTRLRQVLQQPFKPREMEKMRIDVIRIANVVADEMAQHAGQTVDFIDVFANPLPARVIATLIGVDVAMVAQMTAWSNEIAKFIFSARDTPDKYARAHVALIEIQAFYLSVIADHRARPRDDMLSQMISFDGDGQALSDDEIVSMMILFLFAGHETTTNLIANGLFAL</sequence>
<dbReference type="PANTHER" id="PTHR46696">
    <property type="entry name" value="P450, PUTATIVE (EUROFUNG)-RELATED"/>
    <property type="match status" value="1"/>
</dbReference>
<protein>
    <recommendedName>
        <fullName evidence="3">Cytochrome P450</fullName>
    </recommendedName>
</protein>
<organism evidence="2">
    <name type="scientific">marine metagenome</name>
    <dbReference type="NCBI Taxonomy" id="408172"/>
    <lineage>
        <taxon>unclassified sequences</taxon>
        <taxon>metagenomes</taxon>
        <taxon>ecological metagenomes</taxon>
    </lineage>
</organism>
<dbReference type="PRINTS" id="PR00359">
    <property type="entry name" value="BP450"/>
</dbReference>
<dbReference type="Gene3D" id="1.10.630.10">
    <property type="entry name" value="Cytochrome P450"/>
    <property type="match status" value="1"/>
</dbReference>
<dbReference type="GO" id="GO:0016705">
    <property type="term" value="F:oxidoreductase activity, acting on paired donors, with incorporation or reduction of molecular oxygen"/>
    <property type="evidence" value="ECO:0007669"/>
    <property type="project" value="InterPro"/>
</dbReference>
<name>A0A382T254_9ZZZZ</name>
<evidence type="ECO:0008006" key="3">
    <source>
        <dbReference type="Google" id="ProtNLM"/>
    </source>
</evidence>
<dbReference type="SUPFAM" id="SSF48264">
    <property type="entry name" value="Cytochrome P450"/>
    <property type="match status" value="1"/>
</dbReference>
<dbReference type="PANTHER" id="PTHR46696:SF1">
    <property type="entry name" value="CYTOCHROME P450 YJIB-RELATED"/>
    <property type="match status" value="1"/>
</dbReference>